<comment type="caution">
    <text evidence="2">The sequence shown here is derived from an EMBL/GenBank/DDBJ whole genome shotgun (WGS) entry which is preliminary data.</text>
</comment>
<evidence type="ECO:0000313" key="2">
    <source>
        <dbReference type="EMBL" id="GAA2126941.1"/>
    </source>
</evidence>
<dbReference type="RefSeq" id="WP_344304167.1">
    <property type="nucleotide sequence ID" value="NZ_BAAAQQ010000012.1"/>
</dbReference>
<dbReference type="InterPro" id="IPR051783">
    <property type="entry name" value="NAD(P)-dependent_oxidoreduct"/>
</dbReference>
<dbReference type="InterPro" id="IPR036291">
    <property type="entry name" value="NAD(P)-bd_dom_sf"/>
</dbReference>
<dbReference type="EMBL" id="BAAAQQ010000012">
    <property type="protein sequence ID" value="GAA2126941.1"/>
    <property type="molecule type" value="Genomic_DNA"/>
</dbReference>
<feature type="domain" description="NAD-dependent epimerase/dehydratase" evidence="1">
    <location>
        <begin position="6"/>
        <end position="195"/>
    </location>
</feature>
<dbReference type="Pfam" id="PF01370">
    <property type="entry name" value="Epimerase"/>
    <property type="match status" value="1"/>
</dbReference>
<dbReference type="PANTHER" id="PTHR48079:SF6">
    <property type="entry name" value="NAD(P)-BINDING DOMAIN-CONTAINING PROTEIN-RELATED"/>
    <property type="match status" value="1"/>
</dbReference>
<organism evidence="2 3">
    <name type="scientific">Nocardioides bigeumensis</name>
    <dbReference type="NCBI Taxonomy" id="433657"/>
    <lineage>
        <taxon>Bacteria</taxon>
        <taxon>Bacillati</taxon>
        <taxon>Actinomycetota</taxon>
        <taxon>Actinomycetes</taxon>
        <taxon>Propionibacteriales</taxon>
        <taxon>Nocardioidaceae</taxon>
        <taxon>Nocardioides</taxon>
    </lineage>
</organism>
<evidence type="ECO:0000259" key="1">
    <source>
        <dbReference type="Pfam" id="PF01370"/>
    </source>
</evidence>
<dbReference type="Gene3D" id="3.40.50.720">
    <property type="entry name" value="NAD(P)-binding Rossmann-like Domain"/>
    <property type="match status" value="1"/>
</dbReference>
<name>A0ABN2YGL8_9ACTN</name>
<keyword evidence="3" id="KW-1185">Reference proteome</keyword>
<sequence length="317" mass="33231">MTIVGLLGASGFLGQRVARALVGRGATVHPVPAPRLSTGGRDLEALLADLQSPGSQRERDRLADELAGCSAVVNAAGRADATASGDELFGADALLPGVVAAATPDPARFVHVSSAAVQGRIAVLDEAGAHHPFSPYSQAKSLGERLASAVNERTVCFRPTSVHGPGRPVTQQLVRVLASPLASVAGRGDRPTPQVLVQNVADACAFLALVDEQPPSVVLHPSEGLTTAELVRLLGGREPRRIPTPAARVVVGAGRVVGRWSAPAAGVARRLELLWFGQSQQRGWLDGRWTAPAGRQAWKEAAWKEAAWKETAWKELA</sequence>
<dbReference type="PANTHER" id="PTHR48079">
    <property type="entry name" value="PROTEIN YEEZ"/>
    <property type="match status" value="1"/>
</dbReference>
<dbReference type="InterPro" id="IPR001509">
    <property type="entry name" value="Epimerase_deHydtase"/>
</dbReference>
<proteinExistence type="predicted"/>
<gene>
    <name evidence="2" type="ORF">GCM10009843_25840</name>
</gene>
<dbReference type="SUPFAM" id="SSF51735">
    <property type="entry name" value="NAD(P)-binding Rossmann-fold domains"/>
    <property type="match status" value="1"/>
</dbReference>
<protein>
    <submittedName>
        <fullName evidence="2">NAD-dependent epimerase/dehydratase family protein</fullName>
    </submittedName>
</protein>
<evidence type="ECO:0000313" key="3">
    <source>
        <dbReference type="Proteomes" id="UP001500575"/>
    </source>
</evidence>
<reference evidence="2 3" key="1">
    <citation type="journal article" date="2019" name="Int. J. Syst. Evol. Microbiol.">
        <title>The Global Catalogue of Microorganisms (GCM) 10K type strain sequencing project: providing services to taxonomists for standard genome sequencing and annotation.</title>
        <authorList>
            <consortium name="The Broad Institute Genomics Platform"/>
            <consortium name="The Broad Institute Genome Sequencing Center for Infectious Disease"/>
            <person name="Wu L."/>
            <person name="Ma J."/>
        </authorList>
    </citation>
    <scope>NUCLEOTIDE SEQUENCE [LARGE SCALE GENOMIC DNA]</scope>
    <source>
        <strain evidence="2 3">JCM 16021</strain>
    </source>
</reference>
<dbReference type="Proteomes" id="UP001500575">
    <property type="component" value="Unassembled WGS sequence"/>
</dbReference>
<accession>A0ABN2YGL8</accession>